<evidence type="ECO:0000313" key="2">
    <source>
        <dbReference type="Proteomes" id="UP001302222"/>
    </source>
</evidence>
<dbReference type="Gene3D" id="1.10.10.10">
    <property type="entry name" value="Winged helix-like DNA-binding domain superfamily/Winged helix DNA-binding domain"/>
    <property type="match status" value="1"/>
</dbReference>
<gene>
    <name evidence="1" type="ORF">VB798_12975</name>
</gene>
<name>A0ABU5SJT9_9BACT</name>
<evidence type="ECO:0000313" key="1">
    <source>
        <dbReference type="EMBL" id="MEA5427499.1"/>
    </source>
</evidence>
<dbReference type="Proteomes" id="UP001302222">
    <property type="component" value="Unassembled WGS sequence"/>
</dbReference>
<comment type="caution">
    <text evidence="1">The sequence shown here is derived from an EMBL/GenBank/DDBJ whole genome shotgun (WGS) entry which is preliminary data.</text>
</comment>
<keyword evidence="2" id="KW-1185">Reference proteome</keyword>
<dbReference type="EMBL" id="JAYGIM010000009">
    <property type="protein sequence ID" value="MEA5427499.1"/>
    <property type="molecule type" value="Genomic_DNA"/>
</dbReference>
<protein>
    <submittedName>
        <fullName evidence="1">Uncharacterized protein</fullName>
    </submittedName>
</protein>
<dbReference type="InterPro" id="IPR036388">
    <property type="entry name" value="WH-like_DNA-bd_sf"/>
</dbReference>
<proteinExistence type="predicted"/>
<sequence length="100" mass="11958">MEELSLEQKIDSVFFILRILYVNNLSVEKEKLWDLVTKNQTDNDINRILFEEIINKLLEDGYIRRVTKSTDSFTIYNVTLKGLTFLGYVHQQKKENEEKR</sequence>
<accession>A0ABU5SJT9</accession>
<organism evidence="1 2">
    <name type="scientific">Arcicella lustrica</name>
    <dbReference type="NCBI Taxonomy" id="2984196"/>
    <lineage>
        <taxon>Bacteria</taxon>
        <taxon>Pseudomonadati</taxon>
        <taxon>Bacteroidota</taxon>
        <taxon>Cytophagia</taxon>
        <taxon>Cytophagales</taxon>
        <taxon>Flectobacillaceae</taxon>
        <taxon>Arcicella</taxon>
    </lineage>
</organism>
<dbReference type="RefSeq" id="WP_323258954.1">
    <property type="nucleotide sequence ID" value="NZ_JAYGIM010000009.1"/>
</dbReference>
<reference evidence="1 2" key="1">
    <citation type="submission" date="2023-12" db="EMBL/GenBank/DDBJ databases">
        <title>Novel species of the genus Arcicella isolated from rivers.</title>
        <authorList>
            <person name="Lu H."/>
        </authorList>
    </citation>
    <scope>NUCLEOTIDE SEQUENCE [LARGE SCALE GENOMIC DNA]</scope>
    <source>
        <strain evidence="1 2">DC25W</strain>
    </source>
</reference>